<proteinExistence type="inferred from homology"/>
<dbReference type="EC" id="3.1.3.48" evidence="2"/>
<feature type="domain" description="Tyrosine specific protein phosphatases" evidence="8">
    <location>
        <begin position="1064"/>
        <end position="1134"/>
    </location>
</feature>
<dbReference type="InterPro" id="IPR003595">
    <property type="entry name" value="Tyr_Pase_cat"/>
</dbReference>
<dbReference type="Proteomes" id="UP001642483">
    <property type="component" value="Unassembled WGS sequence"/>
</dbReference>
<dbReference type="InterPro" id="IPR000242">
    <property type="entry name" value="PTP_cat"/>
</dbReference>
<evidence type="ECO:0000256" key="1">
    <source>
        <dbReference type="ARBA" id="ARBA00009580"/>
    </source>
</evidence>
<feature type="domain" description="Tyrosine specific protein phosphatases" evidence="8">
    <location>
        <begin position="798"/>
        <end position="870"/>
    </location>
</feature>
<keyword evidence="6" id="KW-0732">Signal</keyword>
<dbReference type="EMBL" id="CAWYQH010000013">
    <property type="protein sequence ID" value="CAK8674408.1"/>
    <property type="molecule type" value="Genomic_DNA"/>
</dbReference>
<dbReference type="SUPFAM" id="SSF52799">
    <property type="entry name" value="(Phosphotyrosine protein) phosphatases II"/>
    <property type="match status" value="2"/>
</dbReference>
<protein>
    <recommendedName>
        <fullName evidence="2">protein-tyrosine-phosphatase</fullName>
        <ecNumber evidence="2">3.1.3.48</ecNumber>
    </recommendedName>
</protein>
<reference evidence="9 10" key="1">
    <citation type="submission" date="2024-02" db="EMBL/GenBank/DDBJ databases">
        <authorList>
            <person name="Daric V."/>
            <person name="Darras S."/>
        </authorList>
    </citation>
    <scope>NUCLEOTIDE SEQUENCE [LARGE SCALE GENOMIC DNA]</scope>
</reference>
<feature type="chain" id="PRO_5045865114" description="protein-tyrosine-phosphatase" evidence="6">
    <location>
        <begin position="27"/>
        <end position="1154"/>
    </location>
</feature>
<evidence type="ECO:0000259" key="8">
    <source>
        <dbReference type="PROSITE" id="PS50056"/>
    </source>
</evidence>
<comment type="caution">
    <text evidence="9">The sequence shown here is derived from an EMBL/GenBank/DDBJ whole genome shotgun (WGS) entry which is preliminary data.</text>
</comment>
<sequence>MDDCYVLKRIVILVTIFLWIVPLSQAECPNNTVRVGETFYVMSHDQLDFVGSEKQCAAMGGRLADFQDLRTAADIKQKMNELYENGLSEVEVYQYTVNYKYVLMGTYNGYGALDSSFPTFKLYKKPRAEYNAKFIFCKASYNWYYRLYQKWSVQTTSCTNGWTHDFTLYGGEKDRGTKPVYRYHNSAYSVRLSLSDEPSNTTWPGTVNYDTRLSPLYIPDLQIQTGIRSGFNQSDWISDNQVVNSFPFDLPPANKDKCQQLTLRYNDVDWVASAVECGSTTAYYYMCQIKFSIQAEAIMCNSTSVLVSWNLTLYKDLFFGDADVTLNIHVGPDLHLINGTLGTFIVPNLKPRTTYRIFAEFWHSCSTKFLRSDDVNVTTSYGKPEAVTTAYVANNTASDDCVIEWSRDNSDGNITSYEIVANNLFNSSIKLNVTSGLFEMGSTRYTIPSELLAIYGYNRNISFKIIAYSCEGSSMPMSVNGYCVVVPPVTTPEASSSSVEVYIVAPSLVTLILLLAITGVFAYRRNTGRFHTSTKRDVSIDPGTVIQPRMQNNVTPAAMKDEETVVEREGIEPVYNKRHEANTNLAYSEEVSVYENVSSTNLSGGVHIDKLEHFYNTRSSNDFQSIKDEFQSIKKRSANKPHEAANLNKNKKKNRYKNIYPFDDSRVVLQSDDDYINASHIKGFCGKKTYIATQGAKDCTIPDFWQMVWEQNSSVIVMLCKLREESKIKCSAYWPVQGSTVTHGNFTIKTTFEDDLGWVITRRFCLINESSQKNREIFHLQLVSWPDHGVPTATSPLMYLRRMVKEATDDEPNQPVIVHCSAGAGRTGTFIAMDILFDELDQTSVVDVPGAITRMRERRVDMVQTEDQYVLVYKLLVEHAVYKDTDISAPDYLKLSRQSHWDSRFENEFKLFTRLSSTEQFSSNSPEGTQSSTGDINRFKTSFSGLSTTRLERISSFLGNIFAVSGPVLEEEKQFWDFVAELNTSVLVCLETLEADLVTRSTERISSQIPNSDRILSVENVQRSEGLVERKVTLSTSHTKIQLNHLQVESWNGEEANPDSSYLSNAINMLQTLVKEKERVVVYCRDGCTRTGTFIALLNLVERLKSENRIDVFRTIKDLRDMRPNMVNNLDLYRFCYKFMENYLKDFQTYGNFQ</sequence>
<evidence type="ECO:0000259" key="7">
    <source>
        <dbReference type="PROSITE" id="PS50055"/>
    </source>
</evidence>
<dbReference type="InterPro" id="IPR050348">
    <property type="entry name" value="Protein-Tyr_Phosphatase"/>
</dbReference>
<dbReference type="InterPro" id="IPR016130">
    <property type="entry name" value="Tyr_Pase_AS"/>
</dbReference>
<evidence type="ECO:0000256" key="3">
    <source>
        <dbReference type="ARBA" id="ARBA00022801"/>
    </source>
</evidence>
<dbReference type="PROSITE" id="PS50056">
    <property type="entry name" value="TYR_PHOSPHATASE_2"/>
    <property type="match status" value="2"/>
</dbReference>
<evidence type="ECO:0000313" key="10">
    <source>
        <dbReference type="Proteomes" id="UP001642483"/>
    </source>
</evidence>
<dbReference type="PANTHER" id="PTHR19134">
    <property type="entry name" value="RECEPTOR-TYPE TYROSINE-PROTEIN PHOSPHATASE"/>
    <property type="match status" value="1"/>
</dbReference>
<comment type="catalytic activity">
    <reaction evidence="5">
        <text>O-phospho-L-tyrosyl-[protein] + H2O = L-tyrosyl-[protein] + phosphate</text>
        <dbReference type="Rhea" id="RHEA:10684"/>
        <dbReference type="Rhea" id="RHEA-COMP:10136"/>
        <dbReference type="Rhea" id="RHEA-COMP:20101"/>
        <dbReference type="ChEBI" id="CHEBI:15377"/>
        <dbReference type="ChEBI" id="CHEBI:43474"/>
        <dbReference type="ChEBI" id="CHEBI:46858"/>
        <dbReference type="ChEBI" id="CHEBI:61978"/>
        <dbReference type="EC" id="3.1.3.48"/>
    </reaction>
</comment>
<evidence type="ECO:0000313" key="9">
    <source>
        <dbReference type="EMBL" id="CAK8674408.1"/>
    </source>
</evidence>
<gene>
    <name evidence="9" type="ORF">CVLEPA_LOCUS4110</name>
</gene>
<dbReference type="SUPFAM" id="SSF56436">
    <property type="entry name" value="C-type lectin-like"/>
    <property type="match status" value="1"/>
</dbReference>
<evidence type="ECO:0000256" key="4">
    <source>
        <dbReference type="ARBA" id="ARBA00022912"/>
    </source>
</evidence>
<organism evidence="9 10">
    <name type="scientific">Clavelina lepadiformis</name>
    <name type="common">Light-bulb sea squirt</name>
    <name type="synonym">Ascidia lepadiformis</name>
    <dbReference type="NCBI Taxonomy" id="159417"/>
    <lineage>
        <taxon>Eukaryota</taxon>
        <taxon>Metazoa</taxon>
        <taxon>Chordata</taxon>
        <taxon>Tunicata</taxon>
        <taxon>Ascidiacea</taxon>
        <taxon>Aplousobranchia</taxon>
        <taxon>Clavelinidae</taxon>
        <taxon>Clavelina</taxon>
    </lineage>
</organism>
<dbReference type="InterPro" id="IPR036116">
    <property type="entry name" value="FN3_sf"/>
</dbReference>
<keyword evidence="10" id="KW-1185">Reference proteome</keyword>
<dbReference type="CDD" id="cd00047">
    <property type="entry name" value="PTPc"/>
    <property type="match status" value="2"/>
</dbReference>
<dbReference type="InterPro" id="IPR029021">
    <property type="entry name" value="Prot-tyrosine_phosphatase-like"/>
</dbReference>
<dbReference type="Gene3D" id="3.90.190.10">
    <property type="entry name" value="Protein tyrosine phosphatase superfamily"/>
    <property type="match status" value="2"/>
</dbReference>
<feature type="domain" description="Tyrosine-protein phosphatase" evidence="7">
    <location>
        <begin position="626"/>
        <end position="879"/>
    </location>
</feature>
<keyword evidence="4" id="KW-0904">Protein phosphatase</keyword>
<evidence type="ECO:0000256" key="5">
    <source>
        <dbReference type="ARBA" id="ARBA00051722"/>
    </source>
</evidence>
<evidence type="ECO:0000256" key="2">
    <source>
        <dbReference type="ARBA" id="ARBA00013064"/>
    </source>
</evidence>
<keyword evidence="3" id="KW-0378">Hydrolase</keyword>
<dbReference type="SUPFAM" id="SSF49265">
    <property type="entry name" value="Fibronectin type III"/>
    <property type="match status" value="1"/>
</dbReference>
<dbReference type="PROSITE" id="PS00383">
    <property type="entry name" value="TYR_PHOSPHATASE_1"/>
    <property type="match status" value="1"/>
</dbReference>
<dbReference type="PROSITE" id="PS50055">
    <property type="entry name" value="TYR_PHOSPHATASE_PTP"/>
    <property type="match status" value="2"/>
</dbReference>
<dbReference type="Pfam" id="PF00102">
    <property type="entry name" value="Y_phosphatase"/>
    <property type="match status" value="2"/>
</dbReference>
<dbReference type="SMART" id="SM00194">
    <property type="entry name" value="PTPc"/>
    <property type="match status" value="2"/>
</dbReference>
<feature type="domain" description="Tyrosine-protein phosphatase" evidence="7">
    <location>
        <begin position="905"/>
        <end position="1143"/>
    </location>
</feature>
<comment type="similarity">
    <text evidence="1">Belongs to the protein-tyrosine phosphatase family.</text>
</comment>
<dbReference type="InterPro" id="IPR016187">
    <property type="entry name" value="CTDL_fold"/>
</dbReference>
<evidence type="ECO:0000256" key="6">
    <source>
        <dbReference type="SAM" id="SignalP"/>
    </source>
</evidence>
<dbReference type="PRINTS" id="PR00700">
    <property type="entry name" value="PRTYPHPHTASE"/>
</dbReference>
<dbReference type="InterPro" id="IPR000387">
    <property type="entry name" value="Tyr_Pase_dom"/>
</dbReference>
<dbReference type="SMART" id="SM00404">
    <property type="entry name" value="PTPc_motif"/>
    <property type="match status" value="2"/>
</dbReference>
<dbReference type="PANTHER" id="PTHR19134:SF562">
    <property type="entry name" value="PROTEIN-TYROSINE-PHOSPHATASE"/>
    <property type="match status" value="1"/>
</dbReference>
<accession>A0ABP0F3W0</accession>
<name>A0ABP0F3W0_CLALP</name>
<feature type="signal peptide" evidence="6">
    <location>
        <begin position="1"/>
        <end position="26"/>
    </location>
</feature>